<feature type="transmembrane region" description="Helical" evidence="1">
    <location>
        <begin position="271"/>
        <end position="294"/>
    </location>
</feature>
<dbReference type="Proteomes" id="UP001229421">
    <property type="component" value="Unassembled WGS sequence"/>
</dbReference>
<accession>A0AAD8JLV9</accession>
<keyword evidence="1" id="KW-0472">Membrane</keyword>
<feature type="transmembrane region" description="Helical" evidence="1">
    <location>
        <begin position="81"/>
        <end position="103"/>
    </location>
</feature>
<protein>
    <recommendedName>
        <fullName evidence="4">Transmembrane protein</fullName>
    </recommendedName>
</protein>
<comment type="caution">
    <text evidence="2">The sequence shown here is derived from an EMBL/GenBank/DDBJ whole genome shotgun (WGS) entry which is preliminary data.</text>
</comment>
<keyword evidence="1" id="KW-1133">Transmembrane helix</keyword>
<dbReference type="PANTHER" id="PTHR33133:SF46">
    <property type="entry name" value="POLYADENYLATE-BINDING PROTEIN 1-B-BINDING PROTEIN"/>
    <property type="match status" value="1"/>
</dbReference>
<evidence type="ECO:0000313" key="2">
    <source>
        <dbReference type="EMBL" id="KAK1406880.1"/>
    </source>
</evidence>
<organism evidence="2 3">
    <name type="scientific">Tagetes erecta</name>
    <name type="common">African marigold</name>
    <dbReference type="NCBI Taxonomy" id="13708"/>
    <lineage>
        <taxon>Eukaryota</taxon>
        <taxon>Viridiplantae</taxon>
        <taxon>Streptophyta</taxon>
        <taxon>Embryophyta</taxon>
        <taxon>Tracheophyta</taxon>
        <taxon>Spermatophyta</taxon>
        <taxon>Magnoliopsida</taxon>
        <taxon>eudicotyledons</taxon>
        <taxon>Gunneridae</taxon>
        <taxon>Pentapetalae</taxon>
        <taxon>asterids</taxon>
        <taxon>campanulids</taxon>
        <taxon>Asterales</taxon>
        <taxon>Asteraceae</taxon>
        <taxon>Asteroideae</taxon>
        <taxon>Heliantheae alliance</taxon>
        <taxon>Tageteae</taxon>
        <taxon>Tagetes</taxon>
    </lineage>
</organism>
<keyword evidence="1" id="KW-0812">Transmembrane</keyword>
<reference evidence="2" key="1">
    <citation type="journal article" date="2023" name="bioRxiv">
        <title>Improved chromosome-level genome assembly for marigold (Tagetes erecta).</title>
        <authorList>
            <person name="Jiang F."/>
            <person name="Yuan L."/>
            <person name="Wang S."/>
            <person name="Wang H."/>
            <person name="Xu D."/>
            <person name="Wang A."/>
            <person name="Fan W."/>
        </authorList>
    </citation>
    <scope>NUCLEOTIDE SEQUENCE</scope>
    <source>
        <strain evidence="2">WSJ</strain>
        <tissue evidence="2">Leaf</tissue>
    </source>
</reference>
<proteinExistence type="predicted"/>
<feature type="transmembrane region" description="Helical" evidence="1">
    <location>
        <begin position="221"/>
        <end position="250"/>
    </location>
</feature>
<feature type="transmembrane region" description="Helical" evidence="1">
    <location>
        <begin position="306"/>
        <end position="338"/>
    </location>
</feature>
<dbReference type="EMBL" id="JAUHHV010000011">
    <property type="protein sequence ID" value="KAK1406880.1"/>
    <property type="molecule type" value="Genomic_DNA"/>
</dbReference>
<evidence type="ECO:0000313" key="3">
    <source>
        <dbReference type="Proteomes" id="UP001229421"/>
    </source>
</evidence>
<evidence type="ECO:0008006" key="4">
    <source>
        <dbReference type="Google" id="ProtNLM"/>
    </source>
</evidence>
<dbReference type="AlphaFoldDB" id="A0AAD8JLV9"/>
<dbReference type="PANTHER" id="PTHR33133">
    <property type="entry name" value="OS08G0107100 PROTEIN-RELATED"/>
    <property type="match status" value="1"/>
</dbReference>
<feature type="transmembrane region" description="Helical" evidence="1">
    <location>
        <begin position="138"/>
        <end position="163"/>
    </location>
</feature>
<gene>
    <name evidence="2" type="ORF">QVD17_38489</name>
</gene>
<sequence length="383" mass="43972">MGGLLMSVSVSGPHRPNTKPHISTTIFTIHNTQHLLHLHLHLQQSNTKITMNNQPLEDMKHLNFINIITHTFKTLFKSPKLFTQITLTFILPLTLIFLAHFQISNHFFFRIENNYLPYDSTDRNISTSDWLYFWLFKIIYFTLLTLFSLLSTAAVVFTVASIYSDRDVTFRQLLKIVPNVWKKLTITFVYIYFALFLYNVSTGFVFFITRSIFGYKVIGSVILLIILILYILGFLYLTVVWQLASVVTVLEDVKGLKAMKRGKLLVNGKKMVSMGIMFVLYGVLLGLILVYQLFVEFGDDVANLVMIWRVLIAIGCVVLVVVLFLVMIVSQTVLYLVCKSYHREAIDKMSLSTFLSAYTTETVVYPKPGEEIQLGRARTVQEV</sequence>
<evidence type="ECO:0000256" key="1">
    <source>
        <dbReference type="SAM" id="Phobius"/>
    </source>
</evidence>
<feature type="transmembrane region" description="Helical" evidence="1">
    <location>
        <begin position="184"/>
        <end position="209"/>
    </location>
</feature>
<name>A0AAD8JLV9_TARER</name>
<keyword evidence="3" id="KW-1185">Reference proteome</keyword>